<gene>
    <name evidence="1" type="ORF">HMPREF0673_02222</name>
</gene>
<sequence length="45" mass="5200">MTHTSKKNNAERLTSARHVLLKHGDTYDTAWKKQAVADEEKPDYN</sequence>
<dbReference type="EMBL" id="AFZZ01000189">
    <property type="protein sequence ID" value="EHJ38068.1"/>
    <property type="molecule type" value="Genomic_DNA"/>
</dbReference>
<dbReference type="PATRIC" id="fig|1002367.3.peg.1793"/>
<name>G6B005_9BACT</name>
<protein>
    <submittedName>
        <fullName evidence="1">Uncharacterized protein</fullName>
    </submittedName>
</protein>
<organism evidence="1 2">
    <name type="scientific">Leyella stercorea DSM 18206</name>
    <dbReference type="NCBI Taxonomy" id="1002367"/>
    <lineage>
        <taxon>Bacteria</taxon>
        <taxon>Pseudomonadati</taxon>
        <taxon>Bacteroidota</taxon>
        <taxon>Bacteroidia</taxon>
        <taxon>Bacteroidales</taxon>
        <taxon>Prevotellaceae</taxon>
        <taxon>Leyella</taxon>
    </lineage>
</organism>
<dbReference type="HOGENOM" id="CLU_3203666_0_0_10"/>
<proteinExistence type="predicted"/>
<reference evidence="1 2" key="1">
    <citation type="submission" date="2011-08" db="EMBL/GenBank/DDBJ databases">
        <authorList>
            <person name="Weinstock G."/>
            <person name="Sodergren E."/>
            <person name="Clifton S."/>
            <person name="Fulton L."/>
            <person name="Fulton B."/>
            <person name="Courtney L."/>
            <person name="Fronick C."/>
            <person name="Harrison M."/>
            <person name="Strong C."/>
            <person name="Farmer C."/>
            <person name="Delahaunty K."/>
            <person name="Markovic C."/>
            <person name="Hall O."/>
            <person name="Minx P."/>
            <person name="Tomlinson C."/>
            <person name="Mitreva M."/>
            <person name="Hou S."/>
            <person name="Chen J."/>
            <person name="Wollam A."/>
            <person name="Pepin K.H."/>
            <person name="Johnson M."/>
            <person name="Bhonagiri V."/>
            <person name="Zhang X."/>
            <person name="Suruliraj S."/>
            <person name="Warren W."/>
            <person name="Chinwalla A."/>
            <person name="Mardis E.R."/>
            <person name="Wilson R.K."/>
        </authorList>
    </citation>
    <scope>NUCLEOTIDE SEQUENCE [LARGE SCALE GENOMIC DNA]</scope>
    <source>
        <strain evidence="1 2">DSM 18206</strain>
    </source>
</reference>
<comment type="caution">
    <text evidence="1">The sequence shown here is derived from an EMBL/GenBank/DDBJ whole genome shotgun (WGS) entry which is preliminary data.</text>
</comment>
<evidence type="ECO:0000313" key="2">
    <source>
        <dbReference type="Proteomes" id="UP000004407"/>
    </source>
</evidence>
<dbReference type="AlphaFoldDB" id="G6B005"/>
<evidence type="ECO:0000313" key="1">
    <source>
        <dbReference type="EMBL" id="EHJ38068.1"/>
    </source>
</evidence>
<accession>G6B005</accession>
<dbReference type="Proteomes" id="UP000004407">
    <property type="component" value="Unassembled WGS sequence"/>
</dbReference>